<evidence type="ECO:0000256" key="4">
    <source>
        <dbReference type="ARBA" id="ARBA00022516"/>
    </source>
</evidence>
<dbReference type="UniPathway" id="UPA00558"/>
<keyword evidence="6" id="KW-0443">Lipid metabolism</keyword>
<evidence type="ECO:0000256" key="6">
    <source>
        <dbReference type="ARBA" id="ARBA00023098"/>
    </source>
</evidence>
<keyword evidence="12" id="KW-0812">Transmembrane</keyword>
<reference evidence="13 14" key="2">
    <citation type="journal article" date="2012" name="Open Biol.">
        <title>Characteristics of nucleosomes and linker DNA regions on the genome of the basidiomycete Mixia osmundae revealed by mono- and dinucleosome mapping.</title>
        <authorList>
            <person name="Nishida H."/>
            <person name="Kondo S."/>
            <person name="Matsumoto T."/>
            <person name="Suzuki Y."/>
            <person name="Yoshikawa H."/>
            <person name="Taylor T.D."/>
            <person name="Sugiyama J."/>
        </authorList>
    </citation>
    <scope>NUCLEOTIDE SEQUENCE [LARGE SCALE GENOMIC DNA]</scope>
    <source>
        <strain evidence="14">CBS 9802 / IAM 14324 / JCM 22182 / KY 12970</strain>
    </source>
</reference>
<dbReference type="GO" id="GO:0004609">
    <property type="term" value="F:phosphatidylserine decarboxylase activity"/>
    <property type="evidence" value="ECO:0007669"/>
    <property type="project" value="UniProtKB-EC"/>
</dbReference>
<dbReference type="EMBL" id="BABT02000165">
    <property type="protein sequence ID" value="GAA98930.1"/>
    <property type="molecule type" value="Genomic_DNA"/>
</dbReference>
<evidence type="ECO:0000256" key="10">
    <source>
        <dbReference type="ARBA" id="ARBA00023317"/>
    </source>
</evidence>
<dbReference type="eggNOG" id="KOG2419">
    <property type="taxonomic scope" value="Eukaryota"/>
</dbReference>
<dbReference type="PANTHER" id="PTHR10067">
    <property type="entry name" value="PHOSPHATIDYLSERINE DECARBOXYLASE"/>
    <property type="match status" value="1"/>
</dbReference>
<dbReference type="STRING" id="764103.G7E7X0"/>
<keyword evidence="12" id="KW-1133">Transmembrane helix</keyword>
<dbReference type="InterPro" id="IPR033177">
    <property type="entry name" value="PSD-B"/>
</dbReference>
<organism evidence="13 14">
    <name type="scientific">Mixia osmundae (strain CBS 9802 / IAM 14324 / JCM 22182 / KY 12970)</name>
    <dbReference type="NCBI Taxonomy" id="764103"/>
    <lineage>
        <taxon>Eukaryota</taxon>
        <taxon>Fungi</taxon>
        <taxon>Dikarya</taxon>
        <taxon>Basidiomycota</taxon>
        <taxon>Pucciniomycotina</taxon>
        <taxon>Mixiomycetes</taxon>
        <taxon>Mixiales</taxon>
        <taxon>Mixiaceae</taxon>
        <taxon>Mixia</taxon>
    </lineage>
</organism>
<dbReference type="OrthoDB" id="5973539at2759"/>
<dbReference type="NCBIfam" id="TIGR00163">
    <property type="entry name" value="PS_decarb"/>
    <property type="match status" value="2"/>
</dbReference>
<keyword evidence="14" id="KW-1185">Reference proteome</keyword>
<evidence type="ECO:0000256" key="11">
    <source>
        <dbReference type="ARBA" id="ARBA00024326"/>
    </source>
</evidence>
<keyword evidence="8" id="KW-0456">Lyase</keyword>
<dbReference type="AlphaFoldDB" id="G7E7X0"/>
<evidence type="ECO:0000256" key="9">
    <source>
        <dbReference type="ARBA" id="ARBA00023264"/>
    </source>
</evidence>
<evidence type="ECO:0000256" key="2">
    <source>
        <dbReference type="ARBA" id="ARBA00005189"/>
    </source>
</evidence>
<evidence type="ECO:0000256" key="3">
    <source>
        <dbReference type="ARBA" id="ARBA00012243"/>
    </source>
</evidence>
<protein>
    <recommendedName>
        <fullName evidence="3">phosphatidylserine decarboxylase</fullName>
        <ecNumber evidence="3">4.1.1.65</ecNumber>
    </recommendedName>
</protein>
<evidence type="ECO:0000313" key="14">
    <source>
        <dbReference type="Proteomes" id="UP000009131"/>
    </source>
</evidence>
<evidence type="ECO:0000313" key="13">
    <source>
        <dbReference type="EMBL" id="GAA98930.1"/>
    </source>
</evidence>
<dbReference type="Pfam" id="PF02666">
    <property type="entry name" value="PS_Dcarbxylase"/>
    <property type="match status" value="2"/>
</dbReference>
<dbReference type="PANTHER" id="PTHR10067:SF17">
    <property type="entry name" value="PHOSPHATIDYLSERINE DECARBOXYLASE PROENZYME 2"/>
    <property type="match status" value="1"/>
</dbReference>
<sequence>MAPPNLTHEDDNGEHTMGAIDQLVESSHPSADQSGPTIHQPTHAIDEHHHGWLKKLVPGVEHLAVKEDCGNFVRRRDGSEYFEPMPLYVRLSMHLLFVSVGGHTALLKTKRLEEKLKQQSIRQGELYDSPEGARAAIDHFVKDYSLESSLDTLLDPDLDSYKNFNEFFSRKLKPDARPIAAPSEESVITSAADCRLTVFQSITKAKQFWVKGQQFDFANLVESEAITSLPAFKNADDLSIAIFRLAPADYHRFHAPVSASLGPTTEIQGAYYTVNPQAIKEKFDVFTANRRDVVVLDTKSADGSSTFPIAFVAVGAMLVGAIRWSAKEGEQVKKGEELGWFQYGGSTVIAVFPSGSMKFDDDLVKNSEDSVETEASSAEQIANRSIRITHARDEIINLFGSISLITTRICSRYSLGQSSAKSAHELAKQANWAAMAPPTLTHEDAAGEHTMGAIDKLVESSGKEGDRLHAPPVHKPVMAVESHESHYFWLQRLVPGLQYLAVREDCGNFVRRRDGTQYFEPMPLYVRLSMHLLFVSLGSRTSLLKTRRLEDRLQQQSIRQGELYDSPEGARMTIDHFVRDYALEPTLDTLLKPDLDSYKNFNEFFSRKLKPDARPIASPSDERIVTSAADCRLTVYPSVDQAKQFWVKGEEFNFANLVDSDAITGLPGFKDGDISIAIFRLAPADYHRFHAPLSGRLGPTTEIKGAYYTVNPQAIRENFDVFTANRRDVMVIETPCLDGASTFPVAFVAIGAMLVGAICWSRKEGDQVKKGDELGWFQYGGSTVIAAFPSASIKFDDDLLINSHESVETEIKMGERIAVKI</sequence>
<evidence type="ECO:0000256" key="1">
    <source>
        <dbReference type="ARBA" id="ARBA00001928"/>
    </source>
</evidence>
<keyword evidence="12" id="KW-0472">Membrane</keyword>
<keyword evidence="4" id="KW-0444">Lipid biosynthesis</keyword>
<dbReference type="InterPro" id="IPR003817">
    <property type="entry name" value="PS_Dcarbxylase"/>
</dbReference>
<dbReference type="InParanoid" id="G7E7X0"/>
<comment type="cofactor">
    <cofactor evidence="1">
        <name>pyruvate</name>
        <dbReference type="ChEBI" id="CHEBI:15361"/>
    </cofactor>
</comment>
<dbReference type="Proteomes" id="UP000009131">
    <property type="component" value="Unassembled WGS sequence"/>
</dbReference>
<dbReference type="HOGENOM" id="CLU_339206_0_0_1"/>
<name>G7E7X0_MIXOS</name>
<keyword evidence="7" id="KW-0594">Phospholipid biosynthesis</keyword>
<evidence type="ECO:0000256" key="12">
    <source>
        <dbReference type="SAM" id="Phobius"/>
    </source>
</evidence>
<comment type="pathway">
    <text evidence="2">Lipid metabolism.</text>
</comment>
<keyword evidence="10" id="KW-0670">Pyruvate</keyword>
<evidence type="ECO:0000256" key="5">
    <source>
        <dbReference type="ARBA" id="ARBA00022793"/>
    </source>
</evidence>
<proteinExistence type="predicted"/>
<evidence type="ECO:0000256" key="8">
    <source>
        <dbReference type="ARBA" id="ARBA00023239"/>
    </source>
</evidence>
<reference evidence="13 14" key="1">
    <citation type="journal article" date="2011" name="J. Gen. Appl. Microbiol.">
        <title>Draft genome sequencing of the enigmatic basidiomycete Mixia osmundae.</title>
        <authorList>
            <person name="Nishida H."/>
            <person name="Nagatsuka Y."/>
            <person name="Sugiyama J."/>
        </authorList>
    </citation>
    <scope>NUCLEOTIDE SEQUENCE [LARGE SCALE GENOMIC DNA]</scope>
    <source>
        <strain evidence="14">CBS 9802 / IAM 14324 / JCM 22182 / KY 12970</strain>
    </source>
</reference>
<comment type="pathway">
    <text evidence="11">Phospholipid metabolism; phosphatidylethanolamine biosynthesis.</text>
</comment>
<evidence type="ECO:0000256" key="7">
    <source>
        <dbReference type="ARBA" id="ARBA00023209"/>
    </source>
</evidence>
<feature type="transmembrane region" description="Helical" evidence="12">
    <location>
        <begin position="742"/>
        <end position="760"/>
    </location>
</feature>
<gene>
    <name evidence="13" type="primary">Mo05618</name>
    <name evidence="13" type="ORF">E5Q_05618</name>
</gene>
<comment type="caution">
    <text evidence="13">The sequence shown here is derived from an EMBL/GenBank/DDBJ whole genome shotgun (WGS) entry which is preliminary data.</text>
</comment>
<dbReference type="EC" id="4.1.1.65" evidence="3"/>
<dbReference type="GO" id="GO:0006646">
    <property type="term" value="P:phosphatidylethanolamine biosynthetic process"/>
    <property type="evidence" value="ECO:0007669"/>
    <property type="project" value="UniProtKB-UniPathway"/>
</dbReference>
<keyword evidence="5" id="KW-0210">Decarboxylase</keyword>
<accession>G7E7X0</accession>
<keyword evidence="9" id="KW-1208">Phospholipid metabolism</keyword>